<proteinExistence type="predicted"/>
<accession>A0AC61L1W9</accession>
<reference evidence="1" key="1">
    <citation type="submission" date="2018-01" db="EMBL/GenBank/DDBJ databases">
        <authorList>
            <person name="Krukenberg V."/>
        </authorList>
    </citation>
    <scope>NUCLEOTIDE SEQUENCE</scope>
    <source>
        <strain evidence="1">E20ANME2</strain>
    </source>
</reference>
<evidence type="ECO:0000313" key="2">
    <source>
        <dbReference type="Proteomes" id="UP000248329"/>
    </source>
</evidence>
<sequence>MQRDVYDVIIAGGGPAGSIAAEKASRDGLEDSPGKLLVVAALPIRRYRYDKEPSTTWYKR</sequence>
<organism evidence="1 2">
    <name type="scientific">Candidatus Methanogaster sp</name>
    <dbReference type="NCBI Taxonomy" id="3386292"/>
    <lineage>
        <taxon>Archaea</taxon>
        <taxon>Methanobacteriati</taxon>
        <taxon>Methanobacteriota</taxon>
        <taxon>Stenosarchaea group</taxon>
        <taxon>Methanomicrobia</taxon>
        <taxon>Methanosarcinales</taxon>
        <taxon>ANME-2 cluster</taxon>
        <taxon>Candidatus Methanogasteraceae</taxon>
        <taxon>Candidatus Methanogaster</taxon>
    </lineage>
</organism>
<gene>
    <name evidence="1" type="ORF">C4B59_09875</name>
</gene>
<dbReference type="Proteomes" id="UP000248329">
    <property type="component" value="Unassembled WGS sequence"/>
</dbReference>
<name>A0AC61L1W9_9EURY</name>
<protein>
    <submittedName>
        <fullName evidence="1">Uncharacterized protein</fullName>
    </submittedName>
</protein>
<dbReference type="EMBL" id="PQXF01000018">
    <property type="protein sequence ID" value="PXF60255.1"/>
    <property type="molecule type" value="Genomic_DNA"/>
</dbReference>
<comment type="caution">
    <text evidence="1">The sequence shown here is derived from an EMBL/GenBank/DDBJ whole genome shotgun (WGS) entry which is preliminary data.</text>
</comment>
<evidence type="ECO:0000313" key="1">
    <source>
        <dbReference type="EMBL" id="PXF60255.1"/>
    </source>
</evidence>